<evidence type="ECO:0000256" key="1">
    <source>
        <dbReference type="ARBA" id="ARBA00008791"/>
    </source>
</evidence>
<name>A0A5D4KE57_9BACI</name>
<feature type="domain" description="UspA" evidence="2">
    <location>
        <begin position="2"/>
        <end position="140"/>
    </location>
</feature>
<protein>
    <submittedName>
        <fullName evidence="3">Universal stress protein</fullName>
    </submittedName>
</protein>
<evidence type="ECO:0000313" key="3">
    <source>
        <dbReference type="EMBL" id="TYR75159.1"/>
    </source>
</evidence>
<dbReference type="Proteomes" id="UP000323317">
    <property type="component" value="Unassembled WGS sequence"/>
</dbReference>
<organism evidence="3 4">
    <name type="scientific">Rossellomorea vietnamensis</name>
    <dbReference type="NCBI Taxonomy" id="218284"/>
    <lineage>
        <taxon>Bacteria</taxon>
        <taxon>Bacillati</taxon>
        <taxon>Bacillota</taxon>
        <taxon>Bacilli</taxon>
        <taxon>Bacillales</taxon>
        <taxon>Bacillaceae</taxon>
        <taxon>Rossellomorea</taxon>
    </lineage>
</organism>
<dbReference type="EMBL" id="VTEH01000008">
    <property type="protein sequence ID" value="TYR75159.1"/>
    <property type="molecule type" value="Genomic_DNA"/>
</dbReference>
<dbReference type="Gene3D" id="3.40.50.620">
    <property type="entry name" value="HUPs"/>
    <property type="match status" value="1"/>
</dbReference>
<dbReference type="AlphaFoldDB" id="A0A5D4KE57"/>
<evidence type="ECO:0000259" key="2">
    <source>
        <dbReference type="Pfam" id="PF00582"/>
    </source>
</evidence>
<proteinExistence type="inferred from homology"/>
<evidence type="ECO:0000313" key="4">
    <source>
        <dbReference type="Proteomes" id="UP000323317"/>
    </source>
</evidence>
<accession>A0A5D4KE57</accession>
<dbReference type="SUPFAM" id="SSF52402">
    <property type="entry name" value="Adenine nucleotide alpha hydrolases-like"/>
    <property type="match status" value="1"/>
</dbReference>
<reference evidence="3 4" key="1">
    <citation type="submission" date="2019-08" db="EMBL/GenBank/DDBJ databases">
        <title>Bacillus genomes from the desert of Cuatro Cienegas, Coahuila.</title>
        <authorList>
            <person name="Olmedo-Alvarez G."/>
        </authorList>
    </citation>
    <scope>NUCLEOTIDE SEQUENCE [LARGE SCALE GENOMIC DNA]</scope>
    <source>
        <strain evidence="3 4">CH40_1T</strain>
    </source>
</reference>
<dbReference type="RefSeq" id="WP_148947080.1">
    <property type="nucleotide sequence ID" value="NZ_JBNIKK010000016.1"/>
</dbReference>
<dbReference type="CDD" id="cd23659">
    <property type="entry name" value="USP_At3g01520-like"/>
    <property type="match status" value="1"/>
</dbReference>
<dbReference type="InterPro" id="IPR006016">
    <property type="entry name" value="UspA"/>
</dbReference>
<dbReference type="PANTHER" id="PTHR31964">
    <property type="entry name" value="ADENINE NUCLEOTIDE ALPHA HYDROLASES-LIKE SUPERFAMILY PROTEIN"/>
    <property type="match status" value="1"/>
</dbReference>
<dbReference type="PANTHER" id="PTHR31964:SF113">
    <property type="entry name" value="USPA DOMAIN-CONTAINING PROTEIN"/>
    <property type="match status" value="1"/>
</dbReference>
<dbReference type="PRINTS" id="PR01438">
    <property type="entry name" value="UNVRSLSTRESS"/>
</dbReference>
<dbReference type="InterPro" id="IPR014729">
    <property type="entry name" value="Rossmann-like_a/b/a_fold"/>
</dbReference>
<gene>
    <name evidence="3" type="ORF">FZC79_12155</name>
</gene>
<sequence>MKLLVPIDGSDHSKKALNFALTISKDQNAEIVLLNVQPAFNTPNVKRFLSTQQVQEYQEELSTEAFQKTLFNLNNLGGVHITKRVRIGDPSNEICKEAQEIKASVIIMGNRGLGSFKSALIGSVSYSVIHNATCPVTIVPS</sequence>
<comment type="caution">
    <text evidence="3">The sequence shown here is derived from an EMBL/GenBank/DDBJ whole genome shotgun (WGS) entry which is preliminary data.</text>
</comment>
<dbReference type="InterPro" id="IPR006015">
    <property type="entry name" value="Universal_stress_UspA"/>
</dbReference>
<dbReference type="Pfam" id="PF00582">
    <property type="entry name" value="Usp"/>
    <property type="match status" value="1"/>
</dbReference>
<comment type="similarity">
    <text evidence="1">Belongs to the universal stress protein A family.</text>
</comment>